<dbReference type="Gene3D" id="3.40.50.720">
    <property type="entry name" value="NAD(P)-binding Rossmann-like Domain"/>
    <property type="match status" value="1"/>
</dbReference>
<dbReference type="Pfam" id="PF00481">
    <property type="entry name" value="PP2C"/>
    <property type="match status" value="1"/>
</dbReference>
<proteinExistence type="predicted"/>
<protein>
    <recommendedName>
        <fullName evidence="3">PPM-type phosphatase domain-containing protein</fullName>
    </recommendedName>
</protein>
<dbReference type="GO" id="GO:0016491">
    <property type="term" value="F:oxidoreductase activity"/>
    <property type="evidence" value="ECO:0007669"/>
    <property type="project" value="UniProtKB-KW"/>
</dbReference>
<dbReference type="STRING" id="47428.A0A284RYX5"/>
<feature type="signal peptide" evidence="2">
    <location>
        <begin position="1"/>
        <end position="21"/>
    </location>
</feature>
<feature type="chain" id="PRO_5012357259" description="PPM-type phosphatase domain-containing protein" evidence="2">
    <location>
        <begin position="22"/>
        <end position="643"/>
    </location>
</feature>
<feature type="domain" description="PPM-type phosphatase" evidence="3">
    <location>
        <begin position="382"/>
        <end position="533"/>
    </location>
</feature>
<dbReference type="PRINTS" id="PR00081">
    <property type="entry name" value="GDHRDH"/>
</dbReference>
<dbReference type="InterPro" id="IPR001932">
    <property type="entry name" value="PPM-type_phosphatase-like_dom"/>
</dbReference>
<dbReference type="InterPro" id="IPR036291">
    <property type="entry name" value="NAD(P)-bd_dom_sf"/>
</dbReference>
<dbReference type="InterPro" id="IPR002347">
    <property type="entry name" value="SDR_fam"/>
</dbReference>
<dbReference type="SUPFAM" id="SSF81606">
    <property type="entry name" value="PP2C-like"/>
    <property type="match status" value="1"/>
</dbReference>
<dbReference type="EMBL" id="FUEG01000022">
    <property type="protein sequence ID" value="SJL13972.1"/>
    <property type="molecule type" value="Genomic_DNA"/>
</dbReference>
<evidence type="ECO:0000313" key="4">
    <source>
        <dbReference type="EMBL" id="SJL13972.1"/>
    </source>
</evidence>
<dbReference type="InterPro" id="IPR036457">
    <property type="entry name" value="PPM-type-like_dom_sf"/>
</dbReference>
<sequence length="643" mass="72014">MSMRSILWLYVVNFCRLLAQSFPHSPKWSADDIPDLSGRVIIVTGGNTGIGRETIKALLQRNAKVYMAARNEVKARNTIRELLKDTGKEAIFLKLDLASLESVREAAAEFKSKETELHVLFNNAGVMWPPLHQISADGYDLQFATNVMGHFLLTHLLLENLKAGAKSLPEKKSRIINTSSGTIYLTHRINWDTLADGPKRRGSSTEALYYQSKFANVLFSNELARRYGDEGIISISLNPGNINSELLRHKSPIYKYLSPYVLYSTTYGALTQLWAGTTPEAAACSGMFLAPWARIGRPNPCTDDPAVAKKLWDWLEEHTLAATLPGKIEAELRGVVERYKQRSRETFTKRVQDILCRQIYYFDKEIGDAVKELCPDPSLLDDEQARNLIDAHRGVFQRAYCGSTLAVALLDNERNHLWIAGLGDSTVGLTYMSPDGYGDGERLLTLHSTHTPSEYFTILMRHPTTEKNTIIQDERLLGIFLPTRALGDYTLKFESVYTSKVFFKLAGRSEDFLTSIQVNNKTPPYIMNVPDTHGIDVIVDGETLVSKNEPHTLDSAVVVGKLLGREIDSRYAHETLGHDVEVSWMGSSENRNRATELLGNLMAGTSKETFASFLGPAERGEWDDSLCFDDTTILLYDLQQSQA</sequence>
<evidence type="ECO:0000259" key="3">
    <source>
        <dbReference type="Pfam" id="PF00481"/>
    </source>
</evidence>
<organism evidence="4 5">
    <name type="scientific">Armillaria ostoyae</name>
    <name type="common">Armillaria root rot fungus</name>
    <dbReference type="NCBI Taxonomy" id="47428"/>
    <lineage>
        <taxon>Eukaryota</taxon>
        <taxon>Fungi</taxon>
        <taxon>Dikarya</taxon>
        <taxon>Basidiomycota</taxon>
        <taxon>Agaricomycotina</taxon>
        <taxon>Agaricomycetes</taxon>
        <taxon>Agaricomycetidae</taxon>
        <taxon>Agaricales</taxon>
        <taxon>Marasmiineae</taxon>
        <taxon>Physalacriaceae</taxon>
        <taxon>Armillaria</taxon>
    </lineage>
</organism>
<dbReference type="PANTHER" id="PTHR43157">
    <property type="entry name" value="PHOSPHATIDYLINOSITOL-GLYCAN BIOSYNTHESIS CLASS F PROTEIN-RELATED"/>
    <property type="match status" value="1"/>
</dbReference>
<dbReference type="AlphaFoldDB" id="A0A284RYX5"/>
<dbReference type="SUPFAM" id="SSF51735">
    <property type="entry name" value="NAD(P)-binding Rossmann-fold domains"/>
    <property type="match status" value="1"/>
</dbReference>
<keyword evidence="2" id="KW-0732">Signal</keyword>
<keyword evidence="5" id="KW-1185">Reference proteome</keyword>
<keyword evidence="1" id="KW-0560">Oxidoreductase</keyword>
<dbReference type="Gene3D" id="3.60.40.10">
    <property type="entry name" value="PPM-type phosphatase domain"/>
    <property type="match status" value="1"/>
</dbReference>
<evidence type="ECO:0000256" key="1">
    <source>
        <dbReference type="ARBA" id="ARBA00023002"/>
    </source>
</evidence>
<evidence type="ECO:0000313" key="5">
    <source>
        <dbReference type="Proteomes" id="UP000219338"/>
    </source>
</evidence>
<gene>
    <name evidence="4" type="ORF">ARMOST_17424</name>
</gene>
<dbReference type="PANTHER" id="PTHR43157:SF31">
    <property type="entry name" value="PHOSPHATIDYLINOSITOL-GLYCAN BIOSYNTHESIS CLASS F PROTEIN"/>
    <property type="match status" value="1"/>
</dbReference>
<dbReference type="Proteomes" id="UP000219338">
    <property type="component" value="Unassembled WGS sequence"/>
</dbReference>
<dbReference type="OrthoDB" id="420076at2759"/>
<dbReference type="Pfam" id="PF00106">
    <property type="entry name" value="adh_short"/>
    <property type="match status" value="1"/>
</dbReference>
<name>A0A284RYX5_ARMOS</name>
<evidence type="ECO:0000256" key="2">
    <source>
        <dbReference type="SAM" id="SignalP"/>
    </source>
</evidence>
<reference evidence="5" key="1">
    <citation type="journal article" date="2017" name="Nat. Ecol. Evol.">
        <title>Genome expansion and lineage-specific genetic innovations in the forest pathogenic fungi Armillaria.</title>
        <authorList>
            <person name="Sipos G."/>
            <person name="Prasanna A.N."/>
            <person name="Walter M.C."/>
            <person name="O'Connor E."/>
            <person name="Balint B."/>
            <person name="Krizsan K."/>
            <person name="Kiss B."/>
            <person name="Hess J."/>
            <person name="Varga T."/>
            <person name="Slot J."/>
            <person name="Riley R."/>
            <person name="Boka B."/>
            <person name="Rigling D."/>
            <person name="Barry K."/>
            <person name="Lee J."/>
            <person name="Mihaltcheva S."/>
            <person name="LaButti K."/>
            <person name="Lipzen A."/>
            <person name="Waldron R."/>
            <person name="Moloney N.M."/>
            <person name="Sperisen C."/>
            <person name="Kredics L."/>
            <person name="Vagvoelgyi C."/>
            <person name="Patrignani A."/>
            <person name="Fitzpatrick D."/>
            <person name="Nagy I."/>
            <person name="Doyle S."/>
            <person name="Anderson J.B."/>
            <person name="Grigoriev I.V."/>
            <person name="Gueldener U."/>
            <person name="Muensterkoetter M."/>
            <person name="Nagy L.G."/>
        </authorList>
    </citation>
    <scope>NUCLEOTIDE SEQUENCE [LARGE SCALE GENOMIC DNA]</scope>
    <source>
        <strain evidence="5">C18/9</strain>
    </source>
</reference>
<accession>A0A284RYX5</accession>